<keyword evidence="4 6" id="KW-1133">Transmembrane helix</keyword>
<evidence type="ECO:0000256" key="7">
    <source>
        <dbReference type="SAM" id="SignalP"/>
    </source>
</evidence>
<name>A0ABQ2JX92_9SPHN</name>
<dbReference type="PANTHER" id="PTHR30086">
    <property type="entry name" value="ARGININE EXPORTER PROTEIN ARGO"/>
    <property type="match status" value="1"/>
</dbReference>
<feature type="signal peptide" evidence="7">
    <location>
        <begin position="1"/>
        <end position="17"/>
    </location>
</feature>
<feature type="transmembrane region" description="Helical" evidence="6">
    <location>
        <begin position="6"/>
        <end position="29"/>
    </location>
</feature>
<dbReference type="Proteomes" id="UP000605099">
    <property type="component" value="Unassembled WGS sequence"/>
</dbReference>
<dbReference type="EMBL" id="BMLK01000024">
    <property type="protein sequence ID" value="GGN58921.1"/>
    <property type="molecule type" value="Genomic_DNA"/>
</dbReference>
<feature type="transmembrane region" description="Helical" evidence="6">
    <location>
        <begin position="109"/>
        <end position="130"/>
    </location>
</feature>
<feature type="transmembrane region" description="Helical" evidence="6">
    <location>
        <begin position="41"/>
        <end position="61"/>
    </location>
</feature>
<proteinExistence type="predicted"/>
<protein>
    <submittedName>
        <fullName evidence="8">Threonine transporter RhtB</fullName>
    </submittedName>
</protein>
<keyword evidence="5 6" id="KW-0472">Membrane</keyword>
<sequence>MSVTATLSLFLMMAALAAMPSASVALVVVQSKARGFRSGVAAALGIAAGDLIFVALAIGGLTVLSELIGTLFALLRYVGAAYLIWLGASLLRQGSSIQVWAGAPRKGGMAVSFLTGVALTLSDVKAIIFYAALFPNLVNMRALTVTDLTLIAVITLLSVGGVKIVYAGAAQAIAERMSGTRLSKPARIAGGGMMIGAGSWLMVKG</sequence>
<dbReference type="Pfam" id="PF01810">
    <property type="entry name" value="LysE"/>
    <property type="match status" value="1"/>
</dbReference>
<reference evidence="9" key="1">
    <citation type="journal article" date="2019" name="Int. J. Syst. Evol. Microbiol.">
        <title>The Global Catalogue of Microorganisms (GCM) 10K type strain sequencing project: providing services to taxonomists for standard genome sequencing and annotation.</title>
        <authorList>
            <consortium name="The Broad Institute Genomics Platform"/>
            <consortium name="The Broad Institute Genome Sequencing Center for Infectious Disease"/>
            <person name="Wu L."/>
            <person name="Ma J."/>
        </authorList>
    </citation>
    <scope>NUCLEOTIDE SEQUENCE [LARGE SCALE GENOMIC DNA]</scope>
    <source>
        <strain evidence="9">CGMCC 1.6784</strain>
    </source>
</reference>
<evidence type="ECO:0000256" key="2">
    <source>
        <dbReference type="ARBA" id="ARBA00022475"/>
    </source>
</evidence>
<comment type="subcellular location">
    <subcellularLocation>
        <location evidence="1">Cell membrane</location>
        <topology evidence="1">Multi-pass membrane protein</topology>
    </subcellularLocation>
</comment>
<dbReference type="RefSeq" id="WP_188822433.1">
    <property type="nucleotide sequence ID" value="NZ_BMLK01000024.1"/>
</dbReference>
<accession>A0ABQ2JX92</accession>
<keyword evidence="9" id="KW-1185">Reference proteome</keyword>
<evidence type="ECO:0000256" key="6">
    <source>
        <dbReference type="SAM" id="Phobius"/>
    </source>
</evidence>
<dbReference type="InterPro" id="IPR001123">
    <property type="entry name" value="LeuE-type"/>
</dbReference>
<evidence type="ECO:0000313" key="9">
    <source>
        <dbReference type="Proteomes" id="UP000605099"/>
    </source>
</evidence>
<evidence type="ECO:0000256" key="1">
    <source>
        <dbReference type="ARBA" id="ARBA00004651"/>
    </source>
</evidence>
<evidence type="ECO:0000313" key="8">
    <source>
        <dbReference type="EMBL" id="GGN58921.1"/>
    </source>
</evidence>
<keyword evidence="2" id="KW-1003">Cell membrane</keyword>
<organism evidence="8 9">
    <name type="scientific">Novosphingobium indicum</name>
    <dbReference type="NCBI Taxonomy" id="462949"/>
    <lineage>
        <taxon>Bacteria</taxon>
        <taxon>Pseudomonadati</taxon>
        <taxon>Pseudomonadota</taxon>
        <taxon>Alphaproteobacteria</taxon>
        <taxon>Sphingomonadales</taxon>
        <taxon>Sphingomonadaceae</taxon>
        <taxon>Novosphingobium</taxon>
    </lineage>
</organism>
<comment type="caution">
    <text evidence="8">The sequence shown here is derived from an EMBL/GenBank/DDBJ whole genome shotgun (WGS) entry which is preliminary data.</text>
</comment>
<keyword evidence="3 6" id="KW-0812">Transmembrane</keyword>
<gene>
    <name evidence="8" type="ORF">GCM10011349_38930</name>
</gene>
<feature type="chain" id="PRO_5046770126" evidence="7">
    <location>
        <begin position="18"/>
        <end position="205"/>
    </location>
</feature>
<feature type="transmembrane region" description="Helical" evidence="6">
    <location>
        <begin position="150"/>
        <end position="174"/>
    </location>
</feature>
<dbReference type="PANTHER" id="PTHR30086:SF20">
    <property type="entry name" value="ARGININE EXPORTER PROTEIN ARGO-RELATED"/>
    <property type="match status" value="1"/>
</dbReference>
<evidence type="ECO:0000256" key="4">
    <source>
        <dbReference type="ARBA" id="ARBA00022989"/>
    </source>
</evidence>
<evidence type="ECO:0000256" key="5">
    <source>
        <dbReference type="ARBA" id="ARBA00023136"/>
    </source>
</evidence>
<keyword evidence="7" id="KW-0732">Signal</keyword>
<evidence type="ECO:0000256" key="3">
    <source>
        <dbReference type="ARBA" id="ARBA00022692"/>
    </source>
</evidence>
<feature type="transmembrane region" description="Helical" evidence="6">
    <location>
        <begin position="67"/>
        <end position="88"/>
    </location>
</feature>